<dbReference type="AlphaFoldDB" id="A0AAV1TGA1"/>
<protein>
    <submittedName>
        <fullName evidence="1">Uncharacterized protein</fullName>
    </submittedName>
</protein>
<organism evidence="1 2">
    <name type="scientific">Peronospora matthiolae</name>
    <dbReference type="NCBI Taxonomy" id="2874970"/>
    <lineage>
        <taxon>Eukaryota</taxon>
        <taxon>Sar</taxon>
        <taxon>Stramenopiles</taxon>
        <taxon>Oomycota</taxon>
        <taxon>Peronosporomycetes</taxon>
        <taxon>Peronosporales</taxon>
        <taxon>Peronosporaceae</taxon>
        <taxon>Peronospora</taxon>
    </lineage>
</organism>
<dbReference type="PANTHER" id="PTHR36234">
    <property type="entry name" value="LYSYL ENDOPEPTIDASE"/>
    <property type="match status" value="1"/>
</dbReference>
<dbReference type="EMBL" id="CAKLBY020000044">
    <property type="protein sequence ID" value="CAK7916134.1"/>
    <property type="molecule type" value="Genomic_DNA"/>
</dbReference>
<dbReference type="PANTHER" id="PTHR36234:SF5">
    <property type="entry name" value="LYSYL ENDOPEPTIDASE"/>
    <property type="match status" value="1"/>
</dbReference>
<proteinExistence type="predicted"/>
<evidence type="ECO:0000313" key="1">
    <source>
        <dbReference type="EMBL" id="CAK7916134.1"/>
    </source>
</evidence>
<sequence>MASKDTASQHFLTCLLQTHDDTKMQWPFSFFLIALAAVDTAAQATGQEVEILVGAGCAFSNYSTLPNATKSEPSYRLQPDPGLGEGIYVLHFTHFNLPESDRLVLWASEDPETTPAVAVLSGKNATGNFHSTAISGNGVVLELFKTPVSDQSSSTSCRGFTVDRLLFTPKELVDEAQHLQVAVKVPLTNLSNTTDTNDNDHINNESLCGADESVEAACAPSATNIAEGAIMLAKSQPVARLSISKDNGMVIAYCTG</sequence>
<name>A0AAV1TGA1_9STRA</name>
<reference evidence="1" key="1">
    <citation type="submission" date="2024-01" db="EMBL/GenBank/DDBJ databases">
        <authorList>
            <person name="Webb A."/>
        </authorList>
    </citation>
    <scope>NUCLEOTIDE SEQUENCE</scope>
    <source>
        <strain evidence="1">Pm1</strain>
    </source>
</reference>
<comment type="caution">
    <text evidence="1">The sequence shown here is derived from an EMBL/GenBank/DDBJ whole genome shotgun (WGS) entry which is preliminary data.</text>
</comment>
<gene>
    <name evidence="1" type="ORF">PM001_LOCUS5338</name>
</gene>
<evidence type="ECO:0000313" key="2">
    <source>
        <dbReference type="Proteomes" id="UP001162060"/>
    </source>
</evidence>
<accession>A0AAV1TGA1</accession>
<dbReference type="Proteomes" id="UP001162060">
    <property type="component" value="Unassembled WGS sequence"/>
</dbReference>